<proteinExistence type="predicted"/>
<sequence length="143" mass="15547">MVRQLHDGMTACVTDNGTVSEAFAVTNGVEQGCVLAPPSLVLYSLLFCWTPTVMSSLESYRTDGKLLNSRRLQATTRMSTATVHDMVSTEDCALITVTDGEVPRSMDLFTAGCADFGLTIRTAKRLSCTSYHPSRDTMLPESI</sequence>
<dbReference type="OrthoDB" id="425014at2759"/>
<keyword evidence="2" id="KW-1185">Reference proteome</keyword>
<accession>A0A183T916</accession>
<dbReference type="EMBL" id="UYSU01037679">
    <property type="protein sequence ID" value="VDL99349.1"/>
    <property type="molecule type" value="Genomic_DNA"/>
</dbReference>
<dbReference type="WBParaSite" id="SSLN_0001346501-mRNA-1">
    <property type="protein sequence ID" value="SSLN_0001346501-mRNA-1"/>
    <property type="gene ID" value="SSLN_0001346501"/>
</dbReference>
<evidence type="ECO:0000313" key="1">
    <source>
        <dbReference type="EMBL" id="VDL99349.1"/>
    </source>
</evidence>
<protein>
    <submittedName>
        <fullName evidence="3">Reverse transcriptase domain-containing protein</fullName>
    </submittedName>
</protein>
<evidence type="ECO:0000313" key="2">
    <source>
        <dbReference type="Proteomes" id="UP000275846"/>
    </source>
</evidence>
<reference evidence="3" key="1">
    <citation type="submission" date="2016-06" db="UniProtKB">
        <authorList>
            <consortium name="WormBaseParasite"/>
        </authorList>
    </citation>
    <scope>IDENTIFICATION</scope>
</reference>
<evidence type="ECO:0000313" key="3">
    <source>
        <dbReference type="WBParaSite" id="SSLN_0001346501-mRNA-1"/>
    </source>
</evidence>
<reference evidence="1 2" key="2">
    <citation type="submission" date="2018-11" db="EMBL/GenBank/DDBJ databases">
        <authorList>
            <consortium name="Pathogen Informatics"/>
        </authorList>
    </citation>
    <scope>NUCLEOTIDE SEQUENCE [LARGE SCALE GENOMIC DNA]</scope>
    <source>
        <strain evidence="1 2">NST_G2</strain>
    </source>
</reference>
<organism evidence="3">
    <name type="scientific">Schistocephalus solidus</name>
    <name type="common">Tapeworm</name>
    <dbReference type="NCBI Taxonomy" id="70667"/>
    <lineage>
        <taxon>Eukaryota</taxon>
        <taxon>Metazoa</taxon>
        <taxon>Spiralia</taxon>
        <taxon>Lophotrochozoa</taxon>
        <taxon>Platyhelminthes</taxon>
        <taxon>Cestoda</taxon>
        <taxon>Eucestoda</taxon>
        <taxon>Diphyllobothriidea</taxon>
        <taxon>Diphyllobothriidae</taxon>
        <taxon>Schistocephalus</taxon>
    </lineage>
</organism>
<name>A0A183T916_SCHSO</name>
<gene>
    <name evidence="1" type="ORF">SSLN_LOCUS12964</name>
</gene>
<dbReference type="Proteomes" id="UP000275846">
    <property type="component" value="Unassembled WGS sequence"/>
</dbReference>
<dbReference type="AlphaFoldDB" id="A0A183T916"/>